<gene>
    <name evidence="1" type="ORF">H0A36_13920</name>
</gene>
<evidence type="ECO:0000313" key="1">
    <source>
        <dbReference type="EMBL" id="NYZ67113.1"/>
    </source>
</evidence>
<accession>A0A853I133</accession>
<comment type="caution">
    <text evidence="1">The sequence shown here is derived from an EMBL/GenBank/DDBJ whole genome shotgun (WGS) entry which is preliminary data.</text>
</comment>
<name>A0A853I133_9GAMM</name>
<organism evidence="1 2">
    <name type="scientific">Spartinivicinus marinus</name>
    <dbReference type="NCBI Taxonomy" id="2994442"/>
    <lineage>
        <taxon>Bacteria</taxon>
        <taxon>Pseudomonadati</taxon>
        <taxon>Pseudomonadota</taxon>
        <taxon>Gammaproteobacteria</taxon>
        <taxon>Oceanospirillales</taxon>
        <taxon>Zooshikellaceae</taxon>
        <taxon>Spartinivicinus</taxon>
    </lineage>
</organism>
<proteinExistence type="predicted"/>
<dbReference type="AlphaFoldDB" id="A0A853I133"/>
<dbReference type="Proteomes" id="UP000569732">
    <property type="component" value="Unassembled WGS sequence"/>
</dbReference>
<protein>
    <submittedName>
        <fullName evidence="1">Uncharacterized protein</fullName>
    </submittedName>
</protein>
<keyword evidence="2" id="KW-1185">Reference proteome</keyword>
<sequence length="116" mass="13471">MGVEYILVNETKREMISFNHLNGSKKRELAGNSVQSAIVTWYLLSNQGDQIQFVSDTYSDWPFNIGSRDSVWEYIDKTEELINTLISQGILQDNGMLYVDEDEPESIYVRDIKNIW</sequence>
<reference evidence="1 2" key="1">
    <citation type="submission" date="2020-07" db="EMBL/GenBank/DDBJ databases">
        <title>Endozoicomonas sp. nov., isolated from sediment.</title>
        <authorList>
            <person name="Gu T."/>
        </authorList>
    </citation>
    <scope>NUCLEOTIDE SEQUENCE [LARGE SCALE GENOMIC DNA]</scope>
    <source>
        <strain evidence="1 2">SM1973</strain>
    </source>
</reference>
<dbReference type="RefSeq" id="WP_180569135.1">
    <property type="nucleotide sequence ID" value="NZ_JACCKB010000021.1"/>
</dbReference>
<dbReference type="EMBL" id="JACCKB010000021">
    <property type="protein sequence ID" value="NYZ67113.1"/>
    <property type="molecule type" value="Genomic_DNA"/>
</dbReference>
<evidence type="ECO:0000313" key="2">
    <source>
        <dbReference type="Proteomes" id="UP000569732"/>
    </source>
</evidence>